<protein>
    <submittedName>
        <fullName evidence="1">Uncharacterized protein</fullName>
    </submittedName>
</protein>
<gene>
    <name evidence="1" type="ORF">V6N12_025303</name>
</gene>
<accession>A0ABR2A8Q7</accession>
<evidence type="ECO:0000313" key="2">
    <source>
        <dbReference type="Proteomes" id="UP001472677"/>
    </source>
</evidence>
<name>A0ABR2A8Q7_9ROSI</name>
<keyword evidence="2" id="KW-1185">Reference proteome</keyword>
<dbReference type="Proteomes" id="UP001472677">
    <property type="component" value="Unassembled WGS sequence"/>
</dbReference>
<sequence length="124" mass="14408">MNNLSVKHFYSPCKVRNQTSIPNSYRHFRKFQELIVNVLPRILSVFVEFFVCLSCCHAILFHVTLDGRVFVFSLVLELVFRDVIHEPVSLHVLPCRVLFPYMLLAVHVLSVHGISSVLNSWINR</sequence>
<proteinExistence type="predicted"/>
<evidence type="ECO:0000313" key="1">
    <source>
        <dbReference type="EMBL" id="KAK8489455.1"/>
    </source>
</evidence>
<organism evidence="1 2">
    <name type="scientific">Hibiscus sabdariffa</name>
    <name type="common">roselle</name>
    <dbReference type="NCBI Taxonomy" id="183260"/>
    <lineage>
        <taxon>Eukaryota</taxon>
        <taxon>Viridiplantae</taxon>
        <taxon>Streptophyta</taxon>
        <taxon>Embryophyta</taxon>
        <taxon>Tracheophyta</taxon>
        <taxon>Spermatophyta</taxon>
        <taxon>Magnoliopsida</taxon>
        <taxon>eudicotyledons</taxon>
        <taxon>Gunneridae</taxon>
        <taxon>Pentapetalae</taxon>
        <taxon>rosids</taxon>
        <taxon>malvids</taxon>
        <taxon>Malvales</taxon>
        <taxon>Malvaceae</taxon>
        <taxon>Malvoideae</taxon>
        <taxon>Hibiscus</taxon>
    </lineage>
</organism>
<comment type="caution">
    <text evidence="1">The sequence shown here is derived from an EMBL/GenBank/DDBJ whole genome shotgun (WGS) entry which is preliminary data.</text>
</comment>
<dbReference type="EMBL" id="JBBPBM010000921">
    <property type="protein sequence ID" value="KAK8489455.1"/>
    <property type="molecule type" value="Genomic_DNA"/>
</dbReference>
<reference evidence="1 2" key="1">
    <citation type="journal article" date="2024" name="G3 (Bethesda)">
        <title>Genome assembly of Hibiscus sabdariffa L. provides insights into metabolisms of medicinal natural products.</title>
        <authorList>
            <person name="Kim T."/>
        </authorList>
    </citation>
    <scope>NUCLEOTIDE SEQUENCE [LARGE SCALE GENOMIC DNA]</scope>
    <source>
        <strain evidence="1">TK-2024</strain>
        <tissue evidence="1">Old leaves</tissue>
    </source>
</reference>